<dbReference type="InterPro" id="IPR014914">
    <property type="entry name" value="RES_dom"/>
</dbReference>
<name>A0A517N518_9BACT</name>
<dbReference type="Pfam" id="PF08808">
    <property type="entry name" value="RES"/>
    <property type="match status" value="1"/>
</dbReference>
<dbReference type="EMBL" id="CP036525">
    <property type="protein sequence ID" value="QDT02201.1"/>
    <property type="molecule type" value="Genomic_DNA"/>
</dbReference>
<dbReference type="AlphaFoldDB" id="A0A517N518"/>
<keyword evidence="3" id="KW-1185">Reference proteome</keyword>
<feature type="domain" description="RES" evidence="1">
    <location>
        <begin position="98"/>
        <end position="132"/>
    </location>
</feature>
<organism evidence="2 3">
    <name type="scientific">Rubripirellula lacrimiformis</name>
    <dbReference type="NCBI Taxonomy" id="1930273"/>
    <lineage>
        <taxon>Bacteria</taxon>
        <taxon>Pseudomonadati</taxon>
        <taxon>Planctomycetota</taxon>
        <taxon>Planctomycetia</taxon>
        <taxon>Pirellulales</taxon>
        <taxon>Pirellulaceae</taxon>
        <taxon>Rubripirellula</taxon>
    </lineage>
</organism>
<gene>
    <name evidence="2" type="ORF">K227x_05730</name>
</gene>
<accession>A0A517N518</accession>
<dbReference type="KEGG" id="rlc:K227x_05730"/>
<evidence type="ECO:0000259" key="1">
    <source>
        <dbReference type="Pfam" id="PF08808"/>
    </source>
</evidence>
<evidence type="ECO:0000313" key="3">
    <source>
        <dbReference type="Proteomes" id="UP000318538"/>
    </source>
</evidence>
<dbReference type="OrthoDB" id="648213at2"/>
<sequence>MSEKLKLAPLQLNWLIRHVSFEKHVQFQNRFVLDERDREYVQSIVKIANEHCSDAIDSGTEFFRARVHPAQSTATHVPYLGYEYKPTKFPADQMLAPPEQLAKPGRISPAGLPVLYVASDEKTAIAEIRPWVGVECPQFLVQCYESRDWVTEFAVGCFRGGSAATVAEAAHCEANSAGVRPPRPLCGRRWLYV</sequence>
<protein>
    <submittedName>
        <fullName evidence="2">RES domain protein</fullName>
    </submittedName>
</protein>
<dbReference type="Proteomes" id="UP000318538">
    <property type="component" value="Chromosome"/>
</dbReference>
<proteinExistence type="predicted"/>
<evidence type="ECO:0000313" key="2">
    <source>
        <dbReference type="EMBL" id="QDT02201.1"/>
    </source>
</evidence>
<reference evidence="2 3" key="1">
    <citation type="submission" date="2019-02" db="EMBL/GenBank/DDBJ databases">
        <title>Deep-cultivation of Planctomycetes and their phenomic and genomic characterization uncovers novel biology.</title>
        <authorList>
            <person name="Wiegand S."/>
            <person name="Jogler M."/>
            <person name="Boedeker C."/>
            <person name="Pinto D."/>
            <person name="Vollmers J."/>
            <person name="Rivas-Marin E."/>
            <person name="Kohn T."/>
            <person name="Peeters S.H."/>
            <person name="Heuer A."/>
            <person name="Rast P."/>
            <person name="Oberbeckmann S."/>
            <person name="Bunk B."/>
            <person name="Jeske O."/>
            <person name="Meyerdierks A."/>
            <person name="Storesund J.E."/>
            <person name="Kallscheuer N."/>
            <person name="Luecker S."/>
            <person name="Lage O.M."/>
            <person name="Pohl T."/>
            <person name="Merkel B.J."/>
            <person name="Hornburger P."/>
            <person name="Mueller R.-W."/>
            <person name="Bruemmer F."/>
            <person name="Labrenz M."/>
            <person name="Spormann A.M."/>
            <person name="Op den Camp H."/>
            <person name="Overmann J."/>
            <person name="Amann R."/>
            <person name="Jetten M.S.M."/>
            <person name="Mascher T."/>
            <person name="Medema M.H."/>
            <person name="Devos D.P."/>
            <person name="Kaster A.-K."/>
            <person name="Ovreas L."/>
            <person name="Rohde M."/>
            <person name="Galperin M.Y."/>
            <person name="Jogler C."/>
        </authorList>
    </citation>
    <scope>NUCLEOTIDE SEQUENCE [LARGE SCALE GENOMIC DNA]</scope>
    <source>
        <strain evidence="2 3">K22_7</strain>
    </source>
</reference>